<dbReference type="InterPro" id="IPR008701">
    <property type="entry name" value="NPP1"/>
</dbReference>
<feature type="signal peptide" evidence="1">
    <location>
        <begin position="1"/>
        <end position="19"/>
    </location>
</feature>
<evidence type="ECO:0000313" key="3">
    <source>
        <dbReference type="Proteomes" id="UP000078237"/>
    </source>
</evidence>
<proteinExistence type="predicted"/>
<dbReference type="PANTHER" id="PTHR33657">
    <property type="entry name" value="DOMAIN PROTEIN, PUTATIVE (AFU_ORTHOLOGUE AFUA_5G00600)-RELATED"/>
    <property type="match status" value="1"/>
</dbReference>
<evidence type="ECO:0000256" key="1">
    <source>
        <dbReference type="SAM" id="SignalP"/>
    </source>
</evidence>
<evidence type="ECO:0008006" key="4">
    <source>
        <dbReference type="Google" id="ProtNLM"/>
    </source>
</evidence>
<dbReference type="EMBL" id="LCTW02000040">
    <property type="protein sequence ID" value="KXX81227.1"/>
    <property type="molecule type" value="Genomic_DNA"/>
</dbReference>
<dbReference type="PANTHER" id="PTHR33657:SF6">
    <property type="entry name" value="SECRETED PROTEIN"/>
    <property type="match status" value="1"/>
</dbReference>
<comment type="caution">
    <text evidence="2">The sequence shown here is derived from an EMBL/GenBank/DDBJ whole genome shotgun (WGS) entry which is preliminary data.</text>
</comment>
<accession>A0A175WBX5</accession>
<protein>
    <recommendedName>
        <fullName evidence="4">Secreted protein</fullName>
    </recommendedName>
</protein>
<dbReference type="Proteomes" id="UP000078237">
    <property type="component" value="Unassembled WGS sequence"/>
</dbReference>
<dbReference type="AlphaFoldDB" id="A0A175WBX5"/>
<evidence type="ECO:0000313" key="2">
    <source>
        <dbReference type="EMBL" id="KXX81227.1"/>
    </source>
</evidence>
<feature type="chain" id="PRO_5008043864" description="Secreted protein" evidence="1">
    <location>
        <begin position="20"/>
        <end position="284"/>
    </location>
</feature>
<dbReference type="Pfam" id="PF05630">
    <property type="entry name" value="NPP1"/>
    <property type="match status" value="1"/>
</dbReference>
<name>A0A175WBX5_9PEZI</name>
<sequence length="284" mass="31295">MHSLIATVVLGALSSTVGANPFGSRTEPDQPFSTPTFAIDTFNVEAFNETSGIEARDIRGALPNRATSMEHQFQPVTDFDRDGCYYTSAIDPNGNTNPGLGAVAKCPQDDCRSLNRLQNNNVYSRMRCNNGWCAIMYEYYFEKDQAICGSFLGGHRHDWENIVVFVQNNQVKRVSPSCHGNYDKPSNSPHKQGERVKMVYHKDGAGTHCFRTANSGDDNIENHTGQWFIGSLVGWTGWPSTGLRDKVMNTWSGGIGPKLDTEFADCLRRAAGNSVPGFNPNIDG</sequence>
<dbReference type="OrthoDB" id="89086at2759"/>
<keyword evidence="1" id="KW-0732">Signal</keyword>
<gene>
    <name evidence="2" type="ORF">MMYC01_201422</name>
</gene>
<reference evidence="2 3" key="1">
    <citation type="journal article" date="2016" name="Genome Announc.">
        <title>Genome Sequence of Madurella mycetomatis mm55, Isolated from a Human Mycetoma Case in Sudan.</title>
        <authorList>
            <person name="Smit S."/>
            <person name="Derks M.F."/>
            <person name="Bervoets S."/>
            <person name="Fahal A."/>
            <person name="van Leeuwen W."/>
            <person name="van Belkum A."/>
            <person name="van de Sande W.W."/>
        </authorList>
    </citation>
    <scope>NUCLEOTIDE SEQUENCE [LARGE SCALE GENOMIC DNA]</scope>
    <source>
        <strain evidence="3">mm55</strain>
    </source>
</reference>
<dbReference type="STRING" id="100816.A0A175WBX5"/>
<keyword evidence="3" id="KW-1185">Reference proteome</keyword>
<dbReference type="VEuPathDB" id="FungiDB:MMYC01_201422"/>
<organism evidence="2 3">
    <name type="scientific">Madurella mycetomatis</name>
    <dbReference type="NCBI Taxonomy" id="100816"/>
    <lineage>
        <taxon>Eukaryota</taxon>
        <taxon>Fungi</taxon>
        <taxon>Dikarya</taxon>
        <taxon>Ascomycota</taxon>
        <taxon>Pezizomycotina</taxon>
        <taxon>Sordariomycetes</taxon>
        <taxon>Sordariomycetidae</taxon>
        <taxon>Sordariales</taxon>
        <taxon>Sordariales incertae sedis</taxon>
        <taxon>Madurella</taxon>
    </lineage>
</organism>